<sequence length="105" mass="11886">MNELSSSSTPSKEDAGFRCRIAEIVQYTCGLEINSEGKPQLHCFPIPRLFRMCRGRPSVEITTLIKIDMASGEVEIPPESSQLSIRGQAWRDVTRYVKDYTDRSC</sequence>
<dbReference type="InterPro" id="IPR024645">
    <property type="entry name" value="Mitochondr_Som1"/>
</dbReference>
<accession>A0A0C9Y462</accession>
<name>A0A0C9Y462_9AGAR</name>
<organism evidence="1 2">
    <name type="scientific">Laccaria amethystina LaAM-08-1</name>
    <dbReference type="NCBI Taxonomy" id="1095629"/>
    <lineage>
        <taxon>Eukaryota</taxon>
        <taxon>Fungi</taxon>
        <taxon>Dikarya</taxon>
        <taxon>Basidiomycota</taxon>
        <taxon>Agaricomycotina</taxon>
        <taxon>Agaricomycetes</taxon>
        <taxon>Agaricomycetidae</taxon>
        <taxon>Agaricales</taxon>
        <taxon>Agaricineae</taxon>
        <taxon>Hydnangiaceae</taxon>
        <taxon>Laccaria</taxon>
    </lineage>
</organism>
<dbReference type="EMBL" id="KN838586">
    <property type="protein sequence ID" value="KIK02888.1"/>
    <property type="molecule type" value="Genomic_DNA"/>
</dbReference>
<reference evidence="1 2" key="1">
    <citation type="submission" date="2014-04" db="EMBL/GenBank/DDBJ databases">
        <authorList>
            <consortium name="DOE Joint Genome Institute"/>
            <person name="Kuo A."/>
            <person name="Kohler A."/>
            <person name="Nagy L.G."/>
            <person name="Floudas D."/>
            <person name="Copeland A."/>
            <person name="Barry K.W."/>
            <person name="Cichocki N."/>
            <person name="Veneault-Fourrey C."/>
            <person name="LaButti K."/>
            <person name="Lindquist E.A."/>
            <person name="Lipzen A."/>
            <person name="Lundell T."/>
            <person name="Morin E."/>
            <person name="Murat C."/>
            <person name="Sun H."/>
            <person name="Tunlid A."/>
            <person name="Henrissat B."/>
            <person name="Grigoriev I.V."/>
            <person name="Hibbett D.S."/>
            <person name="Martin F."/>
            <person name="Nordberg H.P."/>
            <person name="Cantor M.N."/>
            <person name="Hua S.X."/>
        </authorList>
    </citation>
    <scope>NUCLEOTIDE SEQUENCE [LARGE SCALE GENOMIC DNA]</scope>
    <source>
        <strain evidence="1 2">LaAM-08-1</strain>
    </source>
</reference>
<proteinExistence type="predicted"/>
<dbReference type="OrthoDB" id="3983163at2759"/>
<protein>
    <submittedName>
        <fullName evidence="1">Uncharacterized protein</fullName>
    </submittedName>
</protein>
<gene>
    <name evidence="1" type="ORF">K443DRAFT_131663</name>
</gene>
<reference evidence="2" key="2">
    <citation type="submission" date="2015-01" db="EMBL/GenBank/DDBJ databases">
        <title>Evolutionary Origins and Diversification of the Mycorrhizal Mutualists.</title>
        <authorList>
            <consortium name="DOE Joint Genome Institute"/>
            <consortium name="Mycorrhizal Genomics Consortium"/>
            <person name="Kohler A."/>
            <person name="Kuo A."/>
            <person name="Nagy L.G."/>
            <person name="Floudas D."/>
            <person name="Copeland A."/>
            <person name="Barry K.W."/>
            <person name="Cichocki N."/>
            <person name="Veneault-Fourrey C."/>
            <person name="LaButti K."/>
            <person name="Lindquist E.A."/>
            <person name="Lipzen A."/>
            <person name="Lundell T."/>
            <person name="Morin E."/>
            <person name="Murat C."/>
            <person name="Riley R."/>
            <person name="Ohm R."/>
            <person name="Sun H."/>
            <person name="Tunlid A."/>
            <person name="Henrissat B."/>
            <person name="Grigoriev I.V."/>
            <person name="Hibbett D.S."/>
            <person name="Martin F."/>
        </authorList>
    </citation>
    <scope>NUCLEOTIDE SEQUENCE [LARGE SCALE GENOMIC DNA]</scope>
    <source>
        <strain evidence="2">LaAM-08-1</strain>
    </source>
</reference>
<dbReference type="GO" id="GO:0042720">
    <property type="term" value="C:mitochondrial inner membrane peptidase complex"/>
    <property type="evidence" value="ECO:0007669"/>
    <property type="project" value="InterPro"/>
</dbReference>
<evidence type="ECO:0000313" key="1">
    <source>
        <dbReference type="EMBL" id="KIK02888.1"/>
    </source>
</evidence>
<dbReference type="Proteomes" id="UP000054477">
    <property type="component" value="Unassembled WGS sequence"/>
</dbReference>
<dbReference type="AlphaFoldDB" id="A0A0C9Y462"/>
<dbReference type="Pfam" id="PF11093">
    <property type="entry name" value="Mitochondr_Som1"/>
    <property type="match status" value="1"/>
</dbReference>
<dbReference type="HOGENOM" id="CLU_175714_0_0_1"/>
<keyword evidence="2" id="KW-1185">Reference proteome</keyword>
<evidence type="ECO:0000313" key="2">
    <source>
        <dbReference type="Proteomes" id="UP000054477"/>
    </source>
</evidence>